<sequence>MGATLAVMKLTKKALQEILTPVLAKHNANQKAWDSALEQWRAEYLERWQKNHTDKWRNLRDRLTKALRAGEPITVEMVNQAMGVRSSYWSDYTYTPRVEPTSEIRLNNGAVFKRPNTERVADLQALSLFLESTDDEEFTVSALERFGFKGLAWLFRAAAATEGSGS</sequence>
<evidence type="ECO:0000313" key="1">
    <source>
        <dbReference type="EMBL" id="AYB69812.1"/>
    </source>
</evidence>
<dbReference type="EMBL" id="MH727553">
    <property type="protein sequence ID" value="AYB69812.1"/>
    <property type="molecule type" value="Genomic_DNA"/>
</dbReference>
<organism evidence="1 2">
    <name type="scientific">Mycobacterium phage LittleLaf</name>
    <dbReference type="NCBI Taxonomy" id="2301615"/>
    <lineage>
        <taxon>Viruses</taxon>
        <taxon>Duplodnaviria</taxon>
        <taxon>Heunggongvirae</taxon>
        <taxon>Uroviricota</taxon>
        <taxon>Caudoviricetes</taxon>
        <taxon>Marvinvirus</taxon>
        <taxon>Marvinvirus marvin</taxon>
    </lineage>
</organism>
<reference evidence="1 2" key="1">
    <citation type="submission" date="2018-08" db="EMBL/GenBank/DDBJ databases">
        <authorList>
            <person name="Adusei M."/>
            <person name="Benson E.L."/>
            <person name="Broder R.E."/>
            <person name="Bruner T.L."/>
            <person name="Chilel M.S."/>
            <person name="Colon E."/>
            <person name="Giovanelli J.S."/>
            <person name="Goodman D.J."/>
            <person name="He Y."/>
            <person name="Kamiyasu R.A."/>
            <person name="Lampon M.J."/>
            <person name="Ospina-Giraldo M.D."/>
            <person name="Randall A.N."/>
            <person name="Tarapata L.R."/>
            <person name="Xu X."/>
            <person name="Zhang C."/>
            <person name="Garlena R.A."/>
            <person name="Russell D.A."/>
            <person name="Pope W.H."/>
            <person name="Jacobs-Sera D."/>
            <person name="Hatfull G.F."/>
        </authorList>
    </citation>
    <scope>NUCLEOTIDE SEQUENCE [LARGE SCALE GENOMIC DNA]</scope>
</reference>
<name>A0A385UDE1_9CAUD</name>
<accession>A0A385UDE1</accession>
<protein>
    <submittedName>
        <fullName evidence="1">Uncharacterized protein</fullName>
    </submittedName>
</protein>
<evidence type="ECO:0000313" key="2">
    <source>
        <dbReference type="Proteomes" id="UP000272810"/>
    </source>
</evidence>
<dbReference type="Proteomes" id="UP000272810">
    <property type="component" value="Segment"/>
</dbReference>
<gene>
    <name evidence="1" type="primary">2</name>
    <name evidence="1" type="ORF">SEA_LITTLELAF_2</name>
</gene>
<proteinExistence type="predicted"/>